<reference evidence="3 4" key="1">
    <citation type="journal article" date="2010" name="Cell">
        <title>The genome of Naegleria gruberi illuminates early eukaryotic versatility.</title>
        <authorList>
            <person name="Fritz-Laylin L.K."/>
            <person name="Prochnik S.E."/>
            <person name="Ginger M.L."/>
            <person name="Dacks J.B."/>
            <person name="Carpenter M.L."/>
            <person name="Field M.C."/>
            <person name="Kuo A."/>
            <person name="Paredez A."/>
            <person name="Chapman J."/>
            <person name="Pham J."/>
            <person name="Shu S."/>
            <person name="Neupane R."/>
            <person name="Cipriano M."/>
            <person name="Mancuso J."/>
            <person name="Tu H."/>
            <person name="Salamov A."/>
            <person name="Lindquist E."/>
            <person name="Shapiro H."/>
            <person name="Lucas S."/>
            <person name="Grigoriev I.V."/>
            <person name="Cande W.Z."/>
            <person name="Fulton C."/>
            <person name="Rokhsar D.S."/>
            <person name="Dawson S.C."/>
        </authorList>
    </citation>
    <scope>NUCLEOTIDE SEQUENCE [LARGE SCALE GENOMIC DNA]</scope>
    <source>
        <strain evidence="3 4">NEG-M</strain>
    </source>
</reference>
<evidence type="ECO:0000256" key="2">
    <source>
        <dbReference type="SAM" id="Phobius"/>
    </source>
</evidence>
<feature type="region of interest" description="Disordered" evidence="1">
    <location>
        <begin position="42"/>
        <end position="62"/>
    </location>
</feature>
<dbReference type="InParanoid" id="D2VU89"/>
<sequence length="179" mass="20755">MSVSFQHPISSTVSESKEDEISSVWFDSKKASLPTSKSSFYLVPEGDDTTTAPPPTRQRASSTANMSFMDRIFHYFNREDDNFEYRKNSMGMRLKFVYLFYFLMVGSLGFIYIDGVTQTRFVFYVLIGAEFILNSLVIRNIERNIPMAKKEALNMFMTLFSCANRIVLQVSIFDYIRRV</sequence>
<dbReference type="RefSeq" id="XP_002672330.1">
    <property type="nucleotide sequence ID" value="XM_002672284.1"/>
</dbReference>
<organism evidence="4">
    <name type="scientific">Naegleria gruberi</name>
    <name type="common">Amoeba</name>
    <dbReference type="NCBI Taxonomy" id="5762"/>
    <lineage>
        <taxon>Eukaryota</taxon>
        <taxon>Discoba</taxon>
        <taxon>Heterolobosea</taxon>
        <taxon>Tetramitia</taxon>
        <taxon>Eutetramitia</taxon>
        <taxon>Vahlkampfiidae</taxon>
        <taxon>Naegleria</taxon>
    </lineage>
</organism>
<gene>
    <name evidence="3" type="ORF">NAEGRDRAFT_81243</name>
</gene>
<keyword evidence="2" id="KW-0812">Transmembrane</keyword>
<keyword evidence="4" id="KW-1185">Reference proteome</keyword>
<evidence type="ECO:0000256" key="1">
    <source>
        <dbReference type="SAM" id="MobiDB-lite"/>
    </source>
</evidence>
<dbReference type="AlphaFoldDB" id="D2VU89"/>
<accession>D2VU89</accession>
<proteinExistence type="predicted"/>
<feature type="transmembrane region" description="Helical" evidence="2">
    <location>
        <begin position="121"/>
        <end position="141"/>
    </location>
</feature>
<evidence type="ECO:0000313" key="3">
    <source>
        <dbReference type="EMBL" id="EFC39586.1"/>
    </source>
</evidence>
<keyword evidence="2" id="KW-0472">Membrane</keyword>
<dbReference type="EMBL" id="GG738898">
    <property type="protein sequence ID" value="EFC39586.1"/>
    <property type="molecule type" value="Genomic_DNA"/>
</dbReference>
<protein>
    <submittedName>
        <fullName evidence="3">Predicted protein</fullName>
    </submittedName>
</protein>
<keyword evidence="2" id="KW-1133">Transmembrane helix</keyword>
<feature type="transmembrane region" description="Helical" evidence="2">
    <location>
        <begin position="96"/>
        <end position="115"/>
    </location>
</feature>
<dbReference type="VEuPathDB" id="AmoebaDB:NAEGRDRAFT_81243"/>
<dbReference type="KEGG" id="ngr:NAEGRDRAFT_81243"/>
<dbReference type="GeneID" id="8855753"/>
<evidence type="ECO:0000313" key="4">
    <source>
        <dbReference type="Proteomes" id="UP000006671"/>
    </source>
</evidence>
<name>D2VU89_NAEGR</name>
<dbReference type="Proteomes" id="UP000006671">
    <property type="component" value="Unassembled WGS sequence"/>
</dbReference>